<evidence type="ECO:0000256" key="4">
    <source>
        <dbReference type="ARBA" id="ARBA00022695"/>
    </source>
</evidence>
<evidence type="ECO:0000256" key="9">
    <source>
        <dbReference type="ARBA" id="ARBA00023204"/>
    </source>
</evidence>
<evidence type="ECO:0000256" key="2">
    <source>
        <dbReference type="ARBA" id="ARBA00012417"/>
    </source>
</evidence>
<dbReference type="EMBL" id="VSSQ01000232">
    <property type="protein sequence ID" value="MPL87028.1"/>
    <property type="molecule type" value="Genomic_DNA"/>
</dbReference>
<dbReference type="InterPro" id="IPR036279">
    <property type="entry name" value="5-3_exonuclease_C_sf"/>
</dbReference>
<dbReference type="GO" id="GO:0003887">
    <property type="term" value="F:DNA-directed DNA polymerase activity"/>
    <property type="evidence" value="ECO:0007669"/>
    <property type="project" value="UniProtKB-KW"/>
</dbReference>
<keyword evidence="6" id="KW-0227">DNA damage</keyword>
<evidence type="ECO:0000259" key="12">
    <source>
        <dbReference type="SMART" id="SM00482"/>
    </source>
</evidence>
<dbReference type="InterPro" id="IPR008918">
    <property type="entry name" value="HhH2"/>
</dbReference>
<dbReference type="Pfam" id="PF01367">
    <property type="entry name" value="5_3_exonuc"/>
    <property type="match status" value="1"/>
</dbReference>
<dbReference type="GO" id="GO:0006302">
    <property type="term" value="P:double-strand break repair"/>
    <property type="evidence" value="ECO:0007669"/>
    <property type="project" value="TreeGrafter"/>
</dbReference>
<dbReference type="SUPFAM" id="SSF53098">
    <property type="entry name" value="Ribonuclease H-like"/>
    <property type="match status" value="1"/>
</dbReference>
<proteinExistence type="inferred from homology"/>
<dbReference type="InterPro" id="IPR036397">
    <property type="entry name" value="RNaseH_sf"/>
</dbReference>
<dbReference type="EC" id="2.7.7.7" evidence="2"/>
<comment type="similarity">
    <text evidence="1">Belongs to the DNA polymerase type-A family.</text>
</comment>
<name>A0A644V6R6_9ZZZZ</name>
<dbReference type="InterPro" id="IPR020046">
    <property type="entry name" value="5-3_exonucl_a-hlix_arch_N"/>
</dbReference>
<dbReference type="CDD" id="cd09898">
    <property type="entry name" value="H3TH_53EXO"/>
    <property type="match status" value="1"/>
</dbReference>
<keyword evidence="8" id="KW-0238">DNA-binding</keyword>
<dbReference type="GO" id="GO:0006261">
    <property type="term" value="P:DNA-templated DNA replication"/>
    <property type="evidence" value="ECO:0007669"/>
    <property type="project" value="InterPro"/>
</dbReference>
<dbReference type="Gene3D" id="3.30.70.370">
    <property type="match status" value="1"/>
</dbReference>
<dbReference type="CDD" id="cd09859">
    <property type="entry name" value="PIN_53EXO"/>
    <property type="match status" value="1"/>
</dbReference>
<dbReference type="FunFam" id="1.10.150.20:FF:000002">
    <property type="entry name" value="DNA polymerase I"/>
    <property type="match status" value="1"/>
</dbReference>
<dbReference type="PROSITE" id="PS00447">
    <property type="entry name" value="DNA_POLYMERASE_A"/>
    <property type="match status" value="1"/>
</dbReference>
<dbReference type="PRINTS" id="PR00868">
    <property type="entry name" value="DNAPOLI"/>
</dbReference>
<dbReference type="Gene3D" id="3.40.50.1010">
    <property type="entry name" value="5'-nuclease"/>
    <property type="match status" value="1"/>
</dbReference>
<dbReference type="AlphaFoldDB" id="A0A644V6R6"/>
<dbReference type="SMART" id="SM00475">
    <property type="entry name" value="53EXOc"/>
    <property type="match status" value="1"/>
</dbReference>
<dbReference type="SMART" id="SM00279">
    <property type="entry name" value="HhH2"/>
    <property type="match status" value="1"/>
</dbReference>
<sequence length="883" mass="99188">MKKLYLIDGHALIFRSYYAFLRRPMINSKGEDTSILFGFTKTLTDLIIREKPSHLAVAFDPPSKTFRHELYPLYKANRAETPELIKSALDPLIEIVSSMSIPVLMRPGFEADDVIGTLAKKAESEGFTVFMLTPDKDYGQLVSEKIFQCKPGKNGGENIIIGPEQIKEEYGINDPRSVIDILAIWGDASDNVPGVRGVGEVGSRKLIQKYGTVENIYKHLDELPAKQQDAFREAESHISLSKHLVTIETSVDVECKEDDLILGTPHFAELKKLFDKYEFPSLKRQIPQLEEIFITDKSITLTEATASEEKSGNTLSFSVATPDKVIEEAIIKGIVGVSVRGDKISISSSNLVANLRPDQKILLRDILQNRDVTICGFDIKSLLNSMSAIGIKPLGKLWDVELMHYLLMPERSHKIEILSQSYLGINLESEKELVQADLFSSQNIAAEEESGEKLNAEASVMIPLAQKLREELERGGTLKLYEDIEMPLIYVLASMEQEGINLDTAMLKEYGMALSKELDDIEKRVREMAEDPSLNVSSPKQLSVILYDKMDLGLGKKGGGRSTDEETLMEIIDKHPIIPAILEYRNLKKLISTYIEPLPALVSASSGKLHTTYNQALTATGRLSSIKPNLQNIPIRTERGREIRRAFIPSRPDGLILSADYSQIELRLMAHMSGDPDFIDAFRQGRDIHSATASKIFGIPEEELTKEQRGRAKTANFGIIYGISSFGLSQRLNIPRAESKKLIEDYFRSYPKVKEYMTGMTEMAKKDGYVTTLYGRRRYLPDINSRNQVVRGLAERNAVNAPIQGSAADIIKVAMISLWKRLQNENLKSKMVLQVHDELVFDVFPGEEEILSVIVKEEMERVIELSVPLTVECQYGRNWLEAH</sequence>
<evidence type="ECO:0000256" key="6">
    <source>
        <dbReference type="ARBA" id="ARBA00022763"/>
    </source>
</evidence>
<gene>
    <name evidence="13" type="primary">polA_10</name>
    <name evidence="13" type="ORF">SDC9_33020</name>
</gene>
<dbReference type="SUPFAM" id="SSF47807">
    <property type="entry name" value="5' to 3' exonuclease, C-terminal subdomain"/>
    <property type="match status" value="1"/>
</dbReference>
<dbReference type="GO" id="GO:0008409">
    <property type="term" value="F:5'-3' exonuclease activity"/>
    <property type="evidence" value="ECO:0007669"/>
    <property type="project" value="InterPro"/>
</dbReference>
<protein>
    <recommendedName>
        <fullName evidence="2">DNA-directed DNA polymerase</fullName>
        <ecNumber evidence="2">2.7.7.7</ecNumber>
    </recommendedName>
</protein>
<dbReference type="Gene3D" id="1.20.1060.10">
    <property type="entry name" value="Taq DNA Polymerase, Chain T, domain 4"/>
    <property type="match status" value="1"/>
</dbReference>
<evidence type="ECO:0000256" key="7">
    <source>
        <dbReference type="ARBA" id="ARBA00022932"/>
    </source>
</evidence>
<feature type="domain" description="5'-3' exonuclease" evidence="11">
    <location>
        <begin position="2"/>
        <end position="263"/>
    </location>
</feature>
<comment type="catalytic activity">
    <reaction evidence="10">
        <text>DNA(n) + a 2'-deoxyribonucleoside 5'-triphosphate = DNA(n+1) + diphosphate</text>
        <dbReference type="Rhea" id="RHEA:22508"/>
        <dbReference type="Rhea" id="RHEA-COMP:17339"/>
        <dbReference type="Rhea" id="RHEA-COMP:17340"/>
        <dbReference type="ChEBI" id="CHEBI:33019"/>
        <dbReference type="ChEBI" id="CHEBI:61560"/>
        <dbReference type="ChEBI" id="CHEBI:173112"/>
        <dbReference type="EC" id="2.7.7.7"/>
    </reaction>
</comment>
<dbReference type="InterPro" id="IPR001098">
    <property type="entry name" value="DNA-dir_DNA_pol_A_palm_dom"/>
</dbReference>
<keyword evidence="5" id="KW-0235">DNA replication</keyword>
<evidence type="ECO:0000256" key="10">
    <source>
        <dbReference type="ARBA" id="ARBA00049244"/>
    </source>
</evidence>
<dbReference type="InterPro" id="IPR018320">
    <property type="entry name" value="DNA_polymerase_1"/>
</dbReference>
<dbReference type="Gene3D" id="3.30.420.10">
    <property type="entry name" value="Ribonuclease H-like superfamily/Ribonuclease H"/>
    <property type="match status" value="1"/>
</dbReference>
<comment type="caution">
    <text evidence="13">The sequence shown here is derived from an EMBL/GenBank/DDBJ whole genome shotgun (WGS) entry which is preliminary data.</text>
</comment>
<keyword evidence="3 13" id="KW-0808">Transferase</keyword>
<evidence type="ECO:0000256" key="8">
    <source>
        <dbReference type="ARBA" id="ARBA00023125"/>
    </source>
</evidence>
<dbReference type="GO" id="GO:0003677">
    <property type="term" value="F:DNA binding"/>
    <property type="evidence" value="ECO:0007669"/>
    <property type="project" value="UniProtKB-KW"/>
</dbReference>
<dbReference type="PANTHER" id="PTHR10133">
    <property type="entry name" value="DNA POLYMERASE I"/>
    <property type="match status" value="1"/>
</dbReference>
<dbReference type="InterPro" id="IPR020045">
    <property type="entry name" value="DNA_polI_H3TH"/>
</dbReference>
<feature type="domain" description="DNA-directed DNA polymerase family A palm" evidence="12">
    <location>
        <begin position="640"/>
        <end position="847"/>
    </location>
</feature>
<dbReference type="SUPFAM" id="SSF88723">
    <property type="entry name" value="PIN domain-like"/>
    <property type="match status" value="1"/>
</dbReference>
<dbReference type="SUPFAM" id="SSF56672">
    <property type="entry name" value="DNA/RNA polymerases"/>
    <property type="match status" value="1"/>
</dbReference>
<dbReference type="Pfam" id="PF00476">
    <property type="entry name" value="DNA_pol_A"/>
    <property type="match status" value="1"/>
</dbReference>
<dbReference type="InterPro" id="IPR002421">
    <property type="entry name" value="5-3_exonuclease"/>
</dbReference>
<dbReference type="SMART" id="SM00482">
    <property type="entry name" value="POLAc"/>
    <property type="match status" value="1"/>
</dbReference>
<dbReference type="CDD" id="cd08637">
    <property type="entry name" value="DNA_pol_A_pol_I_C"/>
    <property type="match status" value="1"/>
</dbReference>
<evidence type="ECO:0000313" key="13">
    <source>
        <dbReference type="EMBL" id="MPL87028.1"/>
    </source>
</evidence>
<dbReference type="InterPro" id="IPR019760">
    <property type="entry name" value="DNA-dir_DNA_pol_A_CS"/>
</dbReference>
<accession>A0A644V6R6</accession>
<dbReference type="InterPro" id="IPR043502">
    <property type="entry name" value="DNA/RNA_pol_sf"/>
</dbReference>
<evidence type="ECO:0000256" key="1">
    <source>
        <dbReference type="ARBA" id="ARBA00007705"/>
    </source>
</evidence>
<dbReference type="FunFam" id="1.10.150.20:FF:000003">
    <property type="entry name" value="DNA polymerase I"/>
    <property type="match status" value="1"/>
</dbReference>
<dbReference type="InterPro" id="IPR029060">
    <property type="entry name" value="PIN-like_dom_sf"/>
</dbReference>
<dbReference type="NCBIfam" id="TIGR00593">
    <property type="entry name" value="pola"/>
    <property type="match status" value="1"/>
</dbReference>
<dbReference type="Pfam" id="PF02739">
    <property type="entry name" value="5_3_exonuc_N"/>
    <property type="match status" value="1"/>
</dbReference>
<organism evidence="13">
    <name type="scientific">bioreactor metagenome</name>
    <dbReference type="NCBI Taxonomy" id="1076179"/>
    <lineage>
        <taxon>unclassified sequences</taxon>
        <taxon>metagenomes</taxon>
        <taxon>ecological metagenomes</taxon>
    </lineage>
</organism>
<dbReference type="InterPro" id="IPR012337">
    <property type="entry name" value="RNaseH-like_sf"/>
</dbReference>
<keyword evidence="4 13" id="KW-0548">Nucleotidyltransferase</keyword>
<dbReference type="CDD" id="cd06140">
    <property type="entry name" value="DNA_polA_I_Bacillus_like_exo"/>
    <property type="match status" value="1"/>
</dbReference>
<evidence type="ECO:0000259" key="11">
    <source>
        <dbReference type="SMART" id="SM00475"/>
    </source>
</evidence>
<evidence type="ECO:0000256" key="5">
    <source>
        <dbReference type="ARBA" id="ARBA00022705"/>
    </source>
</evidence>
<reference evidence="13" key="1">
    <citation type="submission" date="2019-08" db="EMBL/GenBank/DDBJ databases">
        <authorList>
            <person name="Kucharzyk K."/>
            <person name="Murdoch R.W."/>
            <person name="Higgins S."/>
            <person name="Loffler F."/>
        </authorList>
    </citation>
    <scope>NUCLEOTIDE SEQUENCE</scope>
</reference>
<dbReference type="PANTHER" id="PTHR10133:SF27">
    <property type="entry name" value="DNA POLYMERASE NU"/>
    <property type="match status" value="1"/>
</dbReference>
<dbReference type="InterPro" id="IPR002298">
    <property type="entry name" value="DNA_polymerase_A"/>
</dbReference>
<dbReference type="NCBIfam" id="NF004397">
    <property type="entry name" value="PRK05755.1"/>
    <property type="match status" value="1"/>
</dbReference>
<evidence type="ECO:0000256" key="3">
    <source>
        <dbReference type="ARBA" id="ARBA00022679"/>
    </source>
</evidence>
<keyword evidence="9" id="KW-0234">DNA repair</keyword>
<dbReference type="Gene3D" id="1.10.150.20">
    <property type="entry name" value="5' to 3' exonuclease, C-terminal subdomain"/>
    <property type="match status" value="2"/>
</dbReference>
<keyword evidence="7" id="KW-0239">DNA-directed DNA polymerase</keyword>